<dbReference type="RGD" id="1565913">
    <property type="gene designation" value="Cd207"/>
</dbReference>
<dbReference type="GO" id="GO:0030246">
    <property type="term" value="F:carbohydrate binding"/>
    <property type="evidence" value="ECO:0000266"/>
    <property type="project" value="RGD"/>
</dbReference>
<evidence type="ECO:0000256" key="14">
    <source>
        <dbReference type="SAM" id="Phobius"/>
    </source>
</evidence>
<dbReference type="OMA" id="WYSAEQF"/>
<comment type="subunit">
    <text evidence="2">Homotrimer.</text>
</comment>
<dbReference type="PANTHER" id="PTHR22803">
    <property type="entry name" value="MANNOSE, PHOSPHOLIPASE, LECTIN RECEPTOR RELATED"/>
    <property type="match status" value="1"/>
</dbReference>
<accession>D3ZBX0</accession>
<dbReference type="CTD" id="50489"/>
<feature type="transmembrane region" description="Helical" evidence="14">
    <location>
        <begin position="46"/>
        <end position="68"/>
    </location>
</feature>
<dbReference type="SMART" id="SM00034">
    <property type="entry name" value="CLECT"/>
    <property type="match status" value="1"/>
</dbReference>
<dbReference type="KEGG" id="rno:502852"/>
<dbReference type="InterPro" id="IPR016187">
    <property type="entry name" value="CTDL_fold"/>
</dbReference>
<dbReference type="InterPro" id="IPR016186">
    <property type="entry name" value="C-type_lectin-like/link_sf"/>
</dbReference>
<name>D3ZBX0_RAT</name>
<dbReference type="CDD" id="cd03590">
    <property type="entry name" value="CLECT_DC-SIGN_like"/>
    <property type="match status" value="1"/>
</dbReference>
<reference evidence="16" key="1">
    <citation type="submission" date="2024-01" db="EMBL/GenBank/DDBJ databases">
        <title>GRCr8: a new rat reference genome assembly contstructed from accurate long reads and long range scaffolding.</title>
        <authorList>
            <person name="Doris P.A."/>
            <person name="Kalbfleisch T."/>
            <person name="Li K."/>
            <person name="Howe K."/>
            <person name="Wood J."/>
        </authorList>
    </citation>
    <scope>NUCLEOTIDE SEQUENCE [LARGE SCALE GENOMIC DNA]</scope>
    <source>
        <strain evidence="16">Brown Norway</strain>
    </source>
</reference>
<dbReference type="PeptideAtlas" id="D3ZBX0"/>
<proteinExistence type="predicted"/>
<protein>
    <recommendedName>
        <fullName evidence="11">C-type lectin domain family 4 member K</fullName>
    </recommendedName>
    <alternativeName>
        <fullName evidence="12">Langerin</fullName>
    </alternativeName>
</protein>
<dbReference type="InterPro" id="IPR050111">
    <property type="entry name" value="C-type_lectin/snaclec_domain"/>
</dbReference>
<dbReference type="Gene3D" id="3.10.100.10">
    <property type="entry name" value="Mannose-Binding Protein A, subunit A"/>
    <property type="match status" value="1"/>
</dbReference>
<keyword evidence="8 14" id="KW-0472">Membrane</keyword>
<dbReference type="SUPFAM" id="SSF58100">
    <property type="entry name" value="Bacterial hemolysins"/>
    <property type="match status" value="1"/>
</dbReference>
<dbReference type="GeneTree" id="ENSGT00940000161863"/>
<dbReference type="GO" id="GO:0009897">
    <property type="term" value="C:external side of plasma membrane"/>
    <property type="evidence" value="ECO:0000318"/>
    <property type="project" value="GO_Central"/>
</dbReference>
<dbReference type="AGR" id="RGD:1565913"/>
<dbReference type="Proteomes" id="UP000002494">
    <property type="component" value="Chromosome 4"/>
</dbReference>
<evidence type="ECO:0000313" key="17">
    <source>
        <dbReference type="Proteomes" id="UP000002494"/>
    </source>
</evidence>
<dbReference type="GeneID" id="502852"/>
<dbReference type="InterPro" id="IPR018378">
    <property type="entry name" value="C-type_lectin_CS"/>
</dbReference>
<feature type="domain" description="C-type lectin" evidence="15">
    <location>
        <begin position="206"/>
        <end position="324"/>
    </location>
</feature>
<dbReference type="InParanoid" id="D3ZBX0"/>
<evidence type="ECO:0000313" key="16">
    <source>
        <dbReference type="Ensembl" id="ENSRNOP00000017691.5"/>
    </source>
</evidence>
<feature type="coiled-coil region" evidence="13">
    <location>
        <begin position="151"/>
        <end position="195"/>
    </location>
</feature>
<organism evidence="16 17">
    <name type="scientific">Rattus norvegicus</name>
    <name type="common">Rat</name>
    <dbReference type="NCBI Taxonomy" id="10116"/>
    <lineage>
        <taxon>Eukaryota</taxon>
        <taxon>Metazoa</taxon>
        <taxon>Chordata</taxon>
        <taxon>Craniata</taxon>
        <taxon>Vertebrata</taxon>
        <taxon>Euteleostomi</taxon>
        <taxon>Mammalia</taxon>
        <taxon>Eutheria</taxon>
        <taxon>Euarchontoglires</taxon>
        <taxon>Glires</taxon>
        <taxon>Rodentia</taxon>
        <taxon>Myomorpha</taxon>
        <taxon>Muroidea</taxon>
        <taxon>Muridae</taxon>
        <taxon>Murinae</taxon>
        <taxon>Rattus</taxon>
    </lineage>
</organism>
<dbReference type="InterPro" id="IPR033989">
    <property type="entry name" value="CD209-like_CTLD"/>
</dbReference>
<dbReference type="HOGENOM" id="CLU_081746_0_0_1"/>
<evidence type="ECO:0000256" key="11">
    <source>
        <dbReference type="ARBA" id="ARBA00074414"/>
    </source>
</evidence>
<dbReference type="InterPro" id="IPR001304">
    <property type="entry name" value="C-type_lectin-like"/>
</dbReference>
<keyword evidence="5" id="KW-0735">Signal-anchor</keyword>
<dbReference type="GO" id="GO:0051607">
    <property type="term" value="P:defense response to virus"/>
    <property type="evidence" value="ECO:0000266"/>
    <property type="project" value="RGD"/>
</dbReference>
<dbReference type="FunCoup" id="D3ZBX0">
    <property type="interactions" value="9"/>
</dbReference>
<gene>
    <name evidence="16 18" type="primary">Cd207</name>
</gene>
<evidence type="ECO:0000256" key="10">
    <source>
        <dbReference type="ARBA" id="ARBA00023180"/>
    </source>
</evidence>
<dbReference type="PROSITE" id="PS00615">
    <property type="entry name" value="C_TYPE_LECTIN_1"/>
    <property type="match status" value="1"/>
</dbReference>
<keyword evidence="6 14" id="KW-1133">Transmembrane helix</keyword>
<evidence type="ECO:0000313" key="18">
    <source>
        <dbReference type="RGD" id="1565913"/>
    </source>
</evidence>
<dbReference type="SUPFAM" id="SSF56436">
    <property type="entry name" value="C-type lectin-like"/>
    <property type="match status" value="1"/>
</dbReference>
<dbReference type="Ensembl" id="ENSRNOT00000017691.8">
    <property type="protein sequence ID" value="ENSRNOP00000017691.5"/>
    <property type="gene ID" value="ENSRNOG00000013222.8"/>
</dbReference>
<evidence type="ECO:0000256" key="13">
    <source>
        <dbReference type="SAM" id="Coils"/>
    </source>
</evidence>
<dbReference type="Bgee" id="ENSRNOG00000013222">
    <property type="expression patterns" value="Expressed in thymus and 6 other cell types or tissues"/>
</dbReference>
<sequence length="332" mass="38159">MPEVEMKETEVPDAHFTVDKQNISLWPREPPPKQDLTPVLRKPHCICAAFICLALVLVTSIVLQAVFYPRLMGKILDVKSDAQMLRGRVDNISTLGSDLKRERGRVDDAEVQMRIVNTSLGRVRSKILSLEASMKIVSNQLQVLTMNWGEVDNLNAKIPELQKDLDKASALNTKVQGLQNSLENINKLLKEQSDILEMMSRGWKYFMGNFYYFSRTPKTWYSAEQYCISRKAHLTSVSSESEHEFLYKVADGIPHWIGLTKAGSEGDWYWVDQTSFNKEQSRRFWIPGEPNNVRNNEHCANIRVSALKCWNDSPCDNVYSFICKMPYIRMIT</sequence>
<reference evidence="16" key="3">
    <citation type="submission" date="2025-09" db="UniProtKB">
        <authorList>
            <consortium name="Ensembl"/>
        </authorList>
    </citation>
    <scope>IDENTIFICATION</scope>
    <source>
        <strain evidence="16">Brown Norway</strain>
    </source>
</reference>
<keyword evidence="10" id="KW-0325">Glycoprotein</keyword>
<dbReference type="eggNOG" id="KOG4297">
    <property type="taxonomic scope" value="Eukaryota"/>
</dbReference>
<dbReference type="PaxDb" id="10116-ENSRNOP00000017691"/>
<dbReference type="UCSC" id="RGD:1565913">
    <property type="organism name" value="rat"/>
</dbReference>
<dbReference type="Pfam" id="PF00059">
    <property type="entry name" value="Lectin_C"/>
    <property type="match status" value="1"/>
</dbReference>
<evidence type="ECO:0000256" key="5">
    <source>
        <dbReference type="ARBA" id="ARBA00022968"/>
    </source>
</evidence>
<keyword evidence="3 14" id="KW-0812">Transmembrane</keyword>
<dbReference type="GO" id="GO:0006955">
    <property type="term" value="P:immune response"/>
    <property type="evidence" value="ECO:0000318"/>
    <property type="project" value="GO_Central"/>
</dbReference>
<evidence type="ECO:0000256" key="9">
    <source>
        <dbReference type="ARBA" id="ARBA00023157"/>
    </source>
</evidence>
<evidence type="ECO:0000256" key="1">
    <source>
        <dbReference type="ARBA" id="ARBA00004606"/>
    </source>
</evidence>
<evidence type="ECO:0000256" key="12">
    <source>
        <dbReference type="ARBA" id="ARBA00080079"/>
    </source>
</evidence>
<evidence type="ECO:0000256" key="8">
    <source>
        <dbReference type="ARBA" id="ARBA00023136"/>
    </source>
</evidence>
<dbReference type="FunFam" id="3.10.100.10:FF:000115">
    <property type="entry name" value="C-type lectin domain family 4 member K"/>
    <property type="match status" value="1"/>
</dbReference>
<keyword evidence="7 13" id="KW-0175">Coiled coil</keyword>
<evidence type="ECO:0000256" key="7">
    <source>
        <dbReference type="ARBA" id="ARBA00023054"/>
    </source>
</evidence>
<keyword evidence="9" id="KW-1015">Disulfide bond</keyword>
<dbReference type="STRING" id="10116.ENSRNOP00000017691"/>
<keyword evidence="4" id="KW-0430">Lectin</keyword>
<dbReference type="Reactome" id="R-RNO-1236978">
    <property type="pathway name" value="Cross-presentation of soluble exogenous antigens (endosomes)"/>
</dbReference>
<comment type="subcellular location">
    <subcellularLocation>
        <location evidence="1">Membrane</location>
        <topology evidence="1">Single-pass type II membrane protein</topology>
    </subcellularLocation>
</comment>
<keyword evidence="17" id="KW-1185">Reference proteome</keyword>
<evidence type="ECO:0000256" key="3">
    <source>
        <dbReference type="ARBA" id="ARBA00022692"/>
    </source>
</evidence>
<dbReference type="Gene3D" id="1.20.5.170">
    <property type="match status" value="1"/>
</dbReference>
<evidence type="ECO:0000256" key="2">
    <source>
        <dbReference type="ARBA" id="ARBA00011233"/>
    </source>
</evidence>
<dbReference type="PROSITE" id="PS50041">
    <property type="entry name" value="C_TYPE_LECTIN_2"/>
    <property type="match status" value="1"/>
</dbReference>
<dbReference type="GO" id="GO:0038187">
    <property type="term" value="F:pattern recognition receptor activity"/>
    <property type="evidence" value="ECO:0000318"/>
    <property type="project" value="GO_Central"/>
</dbReference>
<evidence type="ECO:0000256" key="4">
    <source>
        <dbReference type="ARBA" id="ARBA00022734"/>
    </source>
</evidence>
<dbReference type="AlphaFoldDB" id="D3ZBX0"/>
<dbReference type="RefSeq" id="NP_001414559.1">
    <property type="nucleotide sequence ID" value="NM_001427630.1"/>
</dbReference>
<evidence type="ECO:0000259" key="15">
    <source>
        <dbReference type="PROSITE" id="PS50041"/>
    </source>
</evidence>
<dbReference type="SMR" id="D3ZBX0"/>
<evidence type="ECO:0000256" key="6">
    <source>
        <dbReference type="ARBA" id="ARBA00022989"/>
    </source>
</evidence>
<reference evidence="16" key="2">
    <citation type="submission" date="2025-08" db="UniProtKB">
        <authorList>
            <consortium name="Ensembl"/>
        </authorList>
    </citation>
    <scope>IDENTIFICATION</scope>
    <source>
        <strain evidence="16">Brown Norway</strain>
    </source>
</reference>